<dbReference type="EMBL" id="JQJC01000002">
    <property type="protein sequence ID" value="KGN96840.1"/>
    <property type="molecule type" value="Genomic_DNA"/>
</dbReference>
<name>A0AB34PHD6_9PORP</name>
<evidence type="ECO:0008006" key="18">
    <source>
        <dbReference type="Google" id="ProtNLM"/>
    </source>
</evidence>
<evidence type="ECO:0000256" key="13">
    <source>
        <dbReference type="ARBA" id="ARBA00023288"/>
    </source>
</evidence>
<dbReference type="AlphaFoldDB" id="A0AB34PHD6"/>
<reference evidence="16 17" key="1">
    <citation type="submission" date="2014-08" db="EMBL/GenBank/DDBJ databases">
        <title>Porphyromonas crevioricanis strain:COT-253_OH1447 Genome sequencing.</title>
        <authorList>
            <person name="Wallis C."/>
            <person name="Deusch O."/>
            <person name="O'Flynn C."/>
            <person name="Davis I."/>
            <person name="Jospin G."/>
            <person name="Darling A.E."/>
            <person name="Coil D.A."/>
            <person name="Alexiev A."/>
            <person name="Horsfall A."/>
            <person name="Kirkwood N."/>
            <person name="Harris S."/>
            <person name="Eisen J.A."/>
        </authorList>
    </citation>
    <scope>NUCLEOTIDE SEQUENCE [LARGE SCALE GENOMIC DNA]</scope>
    <source>
        <strain evidence="17">COT-253 OH1447</strain>
    </source>
</reference>
<evidence type="ECO:0000256" key="2">
    <source>
        <dbReference type="ARBA" id="ARBA00004561"/>
    </source>
</evidence>
<accession>A0AB34PHD6</accession>
<evidence type="ECO:0000256" key="8">
    <source>
        <dbReference type="ARBA" id="ARBA00023026"/>
    </source>
</evidence>
<evidence type="ECO:0000256" key="1">
    <source>
        <dbReference type="ARBA" id="ARBA00004442"/>
    </source>
</evidence>
<dbReference type="InterPro" id="IPR013783">
    <property type="entry name" value="Ig-like_fold"/>
</dbReference>
<comment type="similarity">
    <text evidence="3">Belongs to the bacteroidetes fimbrillin superfamily. FimA/Mfa1 family.</text>
</comment>
<evidence type="ECO:0000256" key="3">
    <source>
        <dbReference type="ARBA" id="ARBA00006011"/>
    </source>
</evidence>
<dbReference type="Gene3D" id="2.60.40.10">
    <property type="entry name" value="Immunoglobulins"/>
    <property type="match status" value="1"/>
</dbReference>
<evidence type="ECO:0000256" key="10">
    <source>
        <dbReference type="ARBA" id="ARBA00023139"/>
    </source>
</evidence>
<evidence type="ECO:0000256" key="9">
    <source>
        <dbReference type="ARBA" id="ARBA00023136"/>
    </source>
</evidence>
<keyword evidence="8" id="KW-0843">Virulence</keyword>
<keyword evidence="12" id="KW-0281">Fimbrium</keyword>
<gene>
    <name evidence="16" type="ORF">HQ38_00725</name>
</gene>
<protein>
    <recommendedName>
        <fullName evidence="18">Major fimbrial subunit protein N-terminal domain-containing protein</fullName>
    </recommendedName>
</protein>
<dbReference type="Proteomes" id="UP000030136">
    <property type="component" value="Unassembled WGS sequence"/>
</dbReference>
<dbReference type="Pfam" id="PF06321">
    <property type="entry name" value="P_gingi_FimA"/>
    <property type="match status" value="1"/>
</dbReference>
<comment type="caution">
    <text evidence="16">The sequence shown here is derived from an EMBL/GenBank/DDBJ whole genome shotgun (WGS) entry which is preliminary data.</text>
</comment>
<evidence type="ECO:0000313" key="17">
    <source>
        <dbReference type="Proteomes" id="UP000030136"/>
    </source>
</evidence>
<comment type="similarity">
    <text evidence="4">Belongs to the peptidase C25 family.</text>
</comment>
<keyword evidence="5" id="KW-0645">Protease</keyword>
<keyword evidence="13" id="KW-0449">Lipoprotein</keyword>
<dbReference type="Pfam" id="PF13004">
    <property type="entry name" value="BACON"/>
    <property type="match status" value="1"/>
</dbReference>
<proteinExistence type="inferred from homology"/>
<dbReference type="GO" id="GO:0008234">
    <property type="term" value="F:cysteine-type peptidase activity"/>
    <property type="evidence" value="ECO:0007669"/>
    <property type="project" value="UniProtKB-KW"/>
</dbReference>
<dbReference type="GO" id="GO:0009279">
    <property type="term" value="C:cell outer membrane"/>
    <property type="evidence" value="ECO:0007669"/>
    <property type="project" value="UniProtKB-SubCell"/>
</dbReference>
<dbReference type="GO" id="GO:0006508">
    <property type="term" value="P:proteolysis"/>
    <property type="evidence" value="ECO:0007669"/>
    <property type="project" value="UniProtKB-KW"/>
</dbReference>
<feature type="domain" description="BACON" evidence="15">
    <location>
        <begin position="420"/>
        <end position="472"/>
    </location>
</feature>
<keyword evidence="7" id="KW-0788">Thiol protease</keyword>
<dbReference type="GO" id="GO:0009289">
    <property type="term" value="C:pilus"/>
    <property type="evidence" value="ECO:0007669"/>
    <property type="project" value="UniProtKB-SubCell"/>
</dbReference>
<evidence type="ECO:0000256" key="12">
    <source>
        <dbReference type="ARBA" id="ARBA00023263"/>
    </source>
</evidence>
<evidence type="ECO:0000313" key="16">
    <source>
        <dbReference type="EMBL" id="KGN96840.1"/>
    </source>
</evidence>
<dbReference type="CDD" id="cd14948">
    <property type="entry name" value="BACON"/>
    <property type="match status" value="1"/>
</dbReference>
<evidence type="ECO:0000259" key="14">
    <source>
        <dbReference type="Pfam" id="PF06321"/>
    </source>
</evidence>
<organism evidence="16 17">
    <name type="scientific">Porphyromonas crevioricanis</name>
    <dbReference type="NCBI Taxonomy" id="393921"/>
    <lineage>
        <taxon>Bacteria</taxon>
        <taxon>Pseudomonadati</taxon>
        <taxon>Bacteroidota</taxon>
        <taxon>Bacteroidia</taxon>
        <taxon>Bacteroidales</taxon>
        <taxon>Porphyromonadaceae</taxon>
        <taxon>Porphyromonas</taxon>
    </lineage>
</organism>
<keyword evidence="6" id="KW-0732">Signal</keyword>
<evidence type="ECO:0000256" key="11">
    <source>
        <dbReference type="ARBA" id="ARBA00023237"/>
    </source>
</evidence>
<evidence type="ECO:0000259" key="15">
    <source>
        <dbReference type="Pfam" id="PF13004"/>
    </source>
</evidence>
<sequence length="473" mass="51573">MITSLAGWVLAGFSSCSQTEIREREPQVVDELVSPSLDGITFSLHFSGQDPKEVNTRAIHDNAEWDINDLQVFVFDSENKFLKRVEVTKGSGKGKFNTTGVTATYTYPLHDDLSDYPKANSIRQFFFLANAAPITDMEENTSTLQNLHEKVFAAQQTEEAKSILTPVSGRDYIPMTGMATFENGKTLIPYTKGMQATVILTRVVARIDVVNRIPGLKITELTLHNTFQKSRVSASTAEIDRFSGSVKTYASLGAGLQGARDGSKKLAKAFYLYEGKNLDEGGKCVYVRVKGELSIGGGSTTTFFYTIPFKTKELGSAVLGAPIDVKRNHLYTIILGSDKDKGTLDFSFTDEPWNMHTFYEPFSPVMATAPQNDAVYTYKLAGIGAADLSFKKAGGTATLMLNCRVEGHTTFNIDDTSTLNPGWLTGVPTLNGDGNKTLTIKAPVNSGTTVRRGTIIITSDTGEKLTLNVTQAH</sequence>
<evidence type="ECO:0000256" key="4">
    <source>
        <dbReference type="ARBA" id="ARBA00006067"/>
    </source>
</evidence>
<evidence type="ECO:0000256" key="6">
    <source>
        <dbReference type="ARBA" id="ARBA00022729"/>
    </source>
</evidence>
<comment type="subcellular location">
    <subcellularLocation>
        <location evidence="1">Cell outer membrane</location>
    </subcellularLocation>
    <subcellularLocation>
        <location evidence="2">Fimbrium</location>
    </subcellularLocation>
</comment>
<feature type="domain" description="Major fimbrial subunit protein N-terminal" evidence="14">
    <location>
        <begin position="47"/>
        <end position="181"/>
    </location>
</feature>
<keyword evidence="7" id="KW-0378">Hydrolase</keyword>
<dbReference type="InterPro" id="IPR024361">
    <property type="entry name" value="BACON"/>
</dbReference>
<keyword evidence="9" id="KW-0472">Membrane</keyword>
<keyword evidence="10" id="KW-0564">Palmitate</keyword>
<evidence type="ECO:0000256" key="7">
    <source>
        <dbReference type="ARBA" id="ARBA00022807"/>
    </source>
</evidence>
<evidence type="ECO:0000256" key="5">
    <source>
        <dbReference type="ARBA" id="ARBA00022670"/>
    </source>
</evidence>
<keyword evidence="11" id="KW-0998">Cell outer membrane</keyword>
<dbReference type="InterPro" id="IPR029141">
    <property type="entry name" value="FimA_N"/>
</dbReference>